<evidence type="ECO:0000256" key="9">
    <source>
        <dbReference type="ARBA" id="ARBA00022889"/>
    </source>
</evidence>
<feature type="transmembrane region" description="Helical" evidence="14">
    <location>
        <begin position="35"/>
        <end position="53"/>
    </location>
</feature>
<dbReference type="SUPFAM" id="SSF51206">
    <property type="entry name" value="cAMP-binding domain-like"/>
    <property type="match status" value="1"/>
</dbReference>
<dbReference type="GO" id="GO:0030552">
    <property type="term" value="F:cAMP binding"/>
    <property type="evidence" value="ECO:0007669"/>
    <property type="project" value="TreeGrafter"/>
</dbReference>
<organism evidence="16 17">
    <name type="scientific">Cocleimonas flava</name>
    <dbReference type="NCBI Taxonomy" id="634765"/>
    <lineage>
        <taxon>Bacteria</taxon>
        <taxon>Pseudomonadati</taxon>
        <taxon>Pseudomonadota</taxon>
        <taxon>Gammaproteobacteria</taxon>
        <taxon>Thiotrichales</taxon>
        <taxon>Thiotrichaceae</taxon>
        <taxon>Cocleimonas</taxon>
    </lineage>
</organism>
<reference evidence="16 17" key="1">
    <citation type="submission" date="2019-03" db="EMBL/GenBank/DDBJ databases">
        <title>Genomic Encyclopedia of Type Strains, Phase IV (KMG-IV): sequencing the most valuable type-strain genomes for metagenomic binning, comparative biology and taxonomic classification.</title>
        <authorList>
            <person name="Goeker M."/>
        </authorList>
    </citation>
    <scope>NUCLEOTIDE SEQUENCE [LARGE SCALE GENOMIC DNA]</scope>
    <source>
        <strain evidence="16 17">DSM 24830</strain>
    </source>
</reference>
<evidence type="ECO:0000256" key="10">
    <source>
        <dbReference type="ARBA" id="ARBA00022949"/>
    </source>
</evidence>
<keyword evidence="12 14" id="KW-0472">Membrane</keyword>
<evidence type="ECO:0000256" key="5">
    <source>
        <dbReference type="ARBA" id="ARBA00022427"/>
    </source>
</evidence>
<dbReference type="PROSITE" id="PS50042">
    <property type="entry name" value="CNMP_BINDING_3"/>
    <property type="match status" value="1"/>
</dbReference>
<comment type="caution">
    <text evidence="16">The sequence shown here is derived from an EMBL/GenBank/DDBJ whole genome shotgun (WGS) entry which is preliminary data.</text>
</comment>
<evidence type="ECO:0000256" key="12">
    <source>
        <dbReference type="ARBA" id="ARBA00023136"/>
    </source>
</evidence>
<dbReference type="OrthoDB" id="6154918at2"/>
<dbReference type="GO" id="GO:0005923">
    <property type="term" value="C:bicellular tight junction"/>
    <property type="evidence" value="ECO:0007669"/>
    <property type="project" value="UniProtKB-SubCell"/>
</dbReference>
<dbReference type="CDD" id="cd00038">
    <property type="entry name" value="CAP_ED"/>
    <property type="match status" value="1"/>
</dbReference>
<dbReference type="InterPro" id="IPR000595">
    <property type="entry name" value="cNMP-bd_dom"/>
</dbReference>
<evidence type="ECO:0000256" key="4">
    <source>
        <dbReference type="ARBA" id="ARBA00007146"/>
    </source>
</evidence>
<feature type="domain" description="Cyclic nucleotide-binding" evidence="15">
    <location>
        <begin position="94"/>
        <end position="175"/>
    </location>
</feature>
<dbReference type="GO" id="GO:0016328">
    <property type="term" value="C:lateral plasma membrane"/>
    <property type="evidence" value="ECO:0007669"/>
    <property type="project" value="UniProtKB-SubCell"/>
</dbReference>
<evidence type="ECO:0000256" key="14">
    <source>
        <dbReference type="SAM" id="Phobius"/>
    </source>
</evidence>
<evidence type="ECO:0000256" key="6">
    <source>
        <dbReference type="ARBA" id="ARBA00022473"/>
    </source>
</evidence>
<accession>A0A4R1EZI2</accession>
<feature type="transmembrane region" description="Helical" evidence="14">
    <location>
        <begin position="12"/>
        <end position="28"/>
    </location>
</feature>
<dbReference type="Gene3D" id="2.60.120.10">
    <property type="entry name" value="Jelly Rolls"/>
    <property type="match status" value="1"/>
</dbReference>
<keyword evidence="7" id="KW-1003">Cell membrane</keyword>
<keyword evidence="9" id="KW-0130">Cell adhesion</keyword>
<evidence type="ECO:0000256" key="7">
    <source>
        <dbReference type="ARBA" id="ARBA00022475"/>
    </source>
</evidence>
<evidence type="ECO:0000256" key="3">
    <source>
        <dbReference type="ARBA" id="ARBA00004435"/>
    </source>
</evidence>
<name>A0A4R1EZI2_9GAMM</name>
<evidence type="ECO:0000256" key="11">
    <source>
        <dbReference type="ARBA" id="ARBA00022989"/>
    </source>
</evidence>
<keyword evidence="8 14" id="KW-0812">Transmembrane</keyword>
<dbReference type="GO" id="GO:0042391">
    <property type="term" value="P:regulation of membrane potential"/>
    <property type="evidence" value="ECO:0007669"/>
    <property type="project" value="TreeGrafter"/>
</dbReference>
<sequence length="225" mass="25286">MDLFFAPDSGEYLYSIAAVFSFAAYVFSNILWLRVFLIIAALLYILAGVSLGLTSMAGWNAAYFLINSYHAGMILFNKSTVMLPDEIKGIYKEAFTTLTTREFKKIIMTNPYHAYKAGDKIMSEGQDTNELFLLLSGNTSVISSNKEIASIASGDFIGEMSFMSKQTASADVFAKDAVIVAYWTHEDLYKLEQKNIKIYNKFLTIVGRDLVKKLKRKNHKVIESV</sequence>
<proteinExistence type="inferred from homology"/>
<evidence type="ECO:0000313" key="16">
    <source>
        <dbReference type="EMBL" id="TCJ87326.1"/>
    </source>
</evidence>
<dbReference type="GO" id="GO:0007155">
    <property type="term" value="P:cell adhesion"/>
    <property type="evidence" value="ECO:0007669"/>
    <property type="project" value="UniProtKB-KW"/>
</dbReference>
<keyword evidence="5" id="KW-0796">Tight junction</keyword>
<protein>
    <submittedName>
        <fullName evidence="16">Cyclic nucleotide-binding protein</fullName>
    </submittedName>
</protein>
<dbReference type="PANTHER" id="PTHR12101">
    <property type="entry name" value="POPEYE DOMAIN CONTAINING PROTEIN"/>
    <property type="match status" value="1"/>
</dbReference>
<evidence type="ECO:0000256" key="13">
    <source>
        <dbReference type="ARBA" id="ARBA00023180"/>
    </source>
</evidence>
<dbReference type="Pfam" id="PF04831">
    <property type="entry name" value="POPDC1-3"/>
    <property type="match status" value="1"/>
</dbReference>
<evidence type="ECO:0000256" key="2">
    <source>
        <dbReference type="ARBA" id="ARBA00004141"/>
    </source>
</evidence>
<dbReference type="InterPro" id="IPR014710">
    <property type="entry name" value="RmlC-like_jellyroll"/>
</dbReference>
<comment type="subcellular location">
    <subcellularLocation>
        <location evidence="3">Cell junction</location>
        <location evidence="3">Tight junction</location>
    </subcellularLocation>
    <subcellularLocation>
        <location evidence="1">Lateral cell membrane</location>
    </subcellularLocation>
    <subcellularLocation>
        <location evidence="2">Membrane</location>
        <topology evidence="2">Multi-pass membrane protein</topology>
    </subcellularLocation>
</comment>
<keyword evidence="17" id="KW-1185">Reference proteome</keyword>
<dbReference type="Proteomes" id="UP000294887">
    <property type="component" value="Unassembled WGS sequence"/>
</dbReference>
<evidence type="ECO:0000256" key="1">
    <source>
        <dbReference type="ARBA" id="ARBA00004124"/>
    </source>
</evidence>
<dbReference type="InterPro" id="IPR055272">
    <property type="entry name" value="POPDC1-3_dom"/>
</dbReference>
<keyword evidence="10" id="KW-0965">Cell junction</keyword>
<keyword evidence="13" id="KW-0325">Glycoprotein</keyword>
<evidence type="ECO:0000256" key="8">
    <source>
        <dbReference type="ARBA" id="ARBA00022692"/>
    </source>
</evidence>
<gene>
    <name evidence="16" type="ORF">EV695_1836</name>
</gene>
<dbReference type="InterPro" id="IPR018490">
    <property type="entry name" value="cNMP-bd_dom_sf"/>
</dbReference>
<keyword evidence="11 14" id="KW-1133">Transmembrane helix</keyword>
<dbReference type="InterPro" id="IPR006916">
    <property type="entry name" value="POPDC1-3"/>
</dbReference>
<dbReference type="RefSeq" id="WP_131905616.1">
    <property type="nucleotide sequence ID" value="NZ_BAAAFU010000004.1"/>
</dbReference>
<dbReference type="AlphaFoldDB" id="A0A4R1EZI2"/>
<evidence type="ECO:0000313" key="17">
    <source>
        <dbReference type="Proteomes" id="UP000294887"/>
    </source>
</evidence>
<evidence type="ECO:0000259" key="15">
    <source>
        <dbReference type="PROSITE" id="PS50042"/>
    </source>
</evidence>
<comment type="similarity">
    <text evidence="4">Belongs to the popeye family.</text>
</comment>
<keyword evidence="6" id="KW-0217">Developmental protein</keyword>
<dbReference type="PANTHER" id="PTHR12101:SF17">
    <property type="entry name" value="BLOOD VESSEL EPICARDIAL SUBSTANCE"/>
    <property type="match status" value="1"/>
</dbReference>
<dbReference type="EMBL" id="SMFQ01000003">
    <property type="protein sequence ID" value="TCJ87326.1"/>
    <property type="molecule type" value="Genomic_DNA"/>
</dbReference>
<dbReference type="Pfam" id="PF00027">
    <property type="entry name" value="cNMP_binding"/>
    <property type="match status" value="1"/>
</dbReference>